<reference evidence="7" key="1">
    <citation type="submission" date="2021-02" db="EMBL/GenBank/DDBJ databases">
        <authorList>
            <person name="Nowell W R."/>
        </authorList>
    </citation>
    <scope>NUCLEOTIDE SEQUENCE</scope>
</reference>
<gene>
    <name evidence="8" type="ORF">JBS370_LOCUS27222</name>
    <name evidence="7" type="ORF">ZHD862_LOCUS19856</name>
</gene>
<evidence type="ECO:0000256" key="3">
    <source>
        <dbReference type="ARBA" id="ARBA00022989"/>
    </source>
</evidence>
<dbReference type="EMBL" id="CAJOBD010005044">
    <property type="protein sequence ID" value="CAF4017804.1"/>
    <property type="molecule type" value="Genomic_DNA"/>
</dbReference>
<evidence type="ECO:0000313" key="7">
    <source>
        <dbReference type="EMBL" id="CAF1145074.1"/>
    </source>
</evidence>
<feature type="transmembrane region" description="Helical" evidence="5">
    <location>
        <begin position="102"/>
        <end position="122"/>
    </location>
</feature>
<evidence type="ECO:0000313" key="9">
    <source>
        <dbReference type="Proteomes" id="UP000663864"/>
    </source>
</evidence>
<feature type="transmembrane region" description="Helical" evidence="5">
    <location>
        <begin position="298"/>
        <end position="318"/>
    </location>
</feature>
<dbReference type="PANTHER" id="PTHR46641:SF18">
    <property type="entry name" value="G-PROTEIN COUPLED RECEPTORS FAMILY 1 PROFILE DOMAIN-CONTAINING PROTEIN"/>
    <property type="match status" value="1"/>
</dbReference>
<dbReference type="SUPFAM" id="SSF81321">
    <property type="entry name" value="Family A G protein-coupled receptor-like"/>
    <property type="match status" value="1"/>
</dbReference>
<feature type="transmembrane region" description="Helical" evidence="5">
    <location>
        <begin position="265"/>
        <end position="286"/>
    </location>
</feature>
<keyword evidence="2 5" id="KW-0812">Transmembrane</keyword>
<keyword evidence="4 5" id="KW-0472">Membrane</keyword>
<evidence type="ECO:0000256" key="1">
    <source>
        <dbReference type="ARBA" id="ARBA00004370"/>
    </source>
</evidence>
<dbReference type="PROSITE" id="PS50262">
    <property type="entry name" value="G_PROTEIN_RECEP_F1_2"/>
    <property type="match status" value="1"/>
</dbReference>
<proteinExistence type="predicted"/>
<dbReference type="Gene3D" id="1.20.1070.10">
    <property type="entry name" value="Rhodopsin 7-helix transmembrane proteins"/>
    <property type="match status" value="1"/>
</dbReference>
<evidence type="ECO:0000259" key="6">
    <source>
        <dbReference type="PROSITE" id="PS50262"/>
    </source>
</evidence>
<dbReference type="Proteomes" id="UP000663836">
    <property type="component" value="Unassembled WGS sequence"/>
</dbReference>
<organism evidence="7 9">
    <name type="scientific">Rotaria sordida</name>
    <dbReference type="NCBI Taxonomy" id="392033"/>
    <lineage>
        <taxon>Eukaryota</taxon>
        <taxon>Metazoa</taxon>
        <taxon>Spiralia</taxon>
        <taxon>Gnathifera</taxon>
        <taxon>Rotifera</taxon>
        <taxon>Eurotatoria</taxon>
        <taxon>Bdelloidea</taxon>
        <taxon>Philodinida</taxon>
        <taxon>Philodinidae</taxon>
        <taxon>Rotaria</taxon>
    </lineage>
</organism>
<dbReference type="EMBL" id="CAJNOT010001099">
    <property type="protein sequence ID" value="CAF1145074.1"/>
    <property type="molecule type" value="Genomic_DNA"/>
</dbReference>
<feature type="transmembrane region" description="Helical" evidence="5">
    <location>
        <begin position="58"/>
        <end position="79"/>
    </location>
</feature>
<dbReference type="GO" id="GO:0016020">
    <property type="term" value="C:membrane"/>
    <property type="evidence" value="ECO:0007669"/>
    <property type="project" value="UniProtKB-SubCell"/>
</dbReference>
<comment type="subcellular location">
    <subcellularLocation>
        <location evidence="1">Membrane</location>
    </subcellularLocation>
</comment>
<dbReference type="PANTHER" id="PTHR46641">
    <property type="entry name" value="FMRFAMIDE RECEPTOR-RELATED"/>
    <property type="match status" value="1"/>
</dbReference>
<dbReference type="AlphaFoldDB" id="A0A814SBZ4"/>
<name>A0A814SBZ4_9BILA</name>
<evidence type="ECO:0000256" key="5">
    <source>
        <dbReference type="SAM" id="Phobius"/>
    </source>
</evidence>
<sequence length="392" mass="46264">MSNAKHVSLLFHKVNTSTFHSRIVDSLCDVLVILGFIGNILGLFIFSLCRRTWRISSVYAYLATSSSITNLLCVIRYAFVLNSKLQNILYELVGQKWWACKIYEFSFCFRVISSWITLFWMFERLLCVSTRLRTFFNRWNSFKLKFIIPISIIIIILGCVIAPPVYMFQPGILDNEILMDLKMDINKTYCELNPKASVKWKKYFHEVHFGMNHFTMRCLFSELIPTGAVILFNSYIIYHIIRTWQHLHEINGSQTHNKQSRTASWMTKVLLLHSFLFLASLLSHIVGHFGAVEAHETWWVLLAILINCSLNFYIYCLSGKAFRNEIRRFIQRLKIQVFHILHIEQYQRQQQQQQQQQRYCQNQNLADDMNNCQVIIQLKSYGLNDLEEQHSN</sequence>
<evidence type="ECO:0000313" key="8">
    <source>
        <dbReference type="EMBL" id="CAF4017804.1"/>
    </source>
</evidence>
<dbReference type="InterPro" id="IPR017452">
    <property type="entry name" value="GPCR_Rhodpsn_7TM"/>
</dbReference>
<accession>A0A814SBZ4</accession>
<evidence type="ECO:0000256" key="2">
    <source>
        <dbReference type="ARBA" id="ARBA00022692"/>
    </source>
</evidence>
<keyword evidence="3 5" id="KW-1133">Transmembrane helix</keyword>
<feature type="transmembrane region" description="Helical" evidence="5">
    <location>
        <begin position="142"/>
        <end position="166"/>
    </location>
</feature>
<dbReference type="Proteomes" id="UP000663864">
    <property type="component" value="Unassembled WGS sequence"/>
</dbReference>
<feature type="transmembrane region" description="Helical" evidence="5">
    <location>
        <begin position="223"/>
        <end position="244"/>
    </location>
</feature>
<feature type="transmembrane region" description="Helical" evidence="5">
    <location>
        <begin position="23"/>
        <end position="46"/>
    </location>
</feature>
<comment type="caution">
    <text evidence="7">The sequence shown here is derived from an EMBL/GenBank/DDBJ whole genome shotgun (WGS) entry which is preliminary data.</text>
</comment>
<dbReference type="InterPro" id="IPR052954">
    <property type="entry name" value="GPCR-Ligand_Int"/>
</dbReference>
<evidence type="ECO:0000256" key="4">
    <source>
        <dbReference type="ARBA" id="ARBA00023136"/>
    </source>
</evidence>
<protein>
    <recommendedName>
        <fullName evidence="6">G-protein coupled receptors family 1 profile domain-containing protein</fullName>
    </recommendedName>
</protein>
<feature type="domain" description="G-protein coupled receptors family 1 profile" evidence="6">
    <location>
        <begin position="38"/>
        <end position="315"/>
    </location>
</feature>